<proteinExistence type="predicted"/>
<organism evidence="1">
    <name type="scientific">Rhizophora mucronata</name>
    <name type="common">Asiatic mangrove</name>
    <dbReference type="NCBI Taxonomy" id="61149"/>
    <lineage>
        <taxon>Eukaryota</taxon>
        <taxon>Viridiplantae</taxon>
        <taxon>Streptophyta</taxon>
        <taxon>Embryophyta</taxon>
        <taxon>Tracheophyta</taxon>
        <taxon>Spermatophyta</taxon>
        <taxon>Magnoliopsida</taxon>
        <taxon>eudicotyledons</taxon>
        <taxon>Gunneridae</taxon>
        <taxon>Pentapetalae</taxon>
        <taxon>rosids</taxon>
        <taxon>fabids</taxon>
        <taxon>Malpighiales</taxon>
        <taxon>Rhizophoraceae</taxon>
        <taxon>Rhizophora</taxon>
    </lineage>
</organism>
<dbReference type="EMBL" id="GGEC01080136">
    <property type="protein sequence ID" value="MBX60620.1"/>
    <property type="molecule type" value="Transcribed_RNA"/>
</dbReference>
<reference evidence="1" key="1">
    <citation type="submission" date="2018-02" db="EMBL/GenBank/DDBJ databases">
        <title>Rhizophora mucronata_Transcriptome.</title>
        <authorList>
            <person name="Meera S.P."/>
            <person name="Sreeshan A."/>
            <person name="Augustine A."/>
        </authorList>
    </citation>
    <scope>NUCLEOTIDE SEQUENCE</scope>
    <source>
        <tissue evidence="1">Leaf</tissue>
    </source>
</reference>
<sequence>MANLFATGEMFYMAMLCCRKTFQFCKEET</sequence>
<name>A0A2P2Q0V9_RHIMU</name>
<protein>
    <submittedName>
        <fullName evidence="1">Uncharacterized protein</fullName>
    </submittedName>
</protein>
<accession>A0A2P2Q0V9</accession>
<dbReference type="AlphaFoldDB" id="A0A2P2Q0V9"/>
<evidence type="ECO:0000313" key="1">
    <source>
        <dbReference type="EMBL" id="MBX60620.1"/>
    </source>
</evidence>